<feature type="coiled-coil region" evidence="1">
    <location>
        <begin position="225"/>
        <end position="266"/>
    </location>
</feature>
<dbReference type="KEGG" id="bbrx:BRETT_004127"/>
<organism evidence="2 3">
    <name type="scientific">Dekkera bruxellensis</name>
    <name type="common">Brettanomyces custersii</name>
    <dbReference type="NCBI Taxonomy" id="5007"/>
    <lineage>
        <taxon>Eukaryota</taxon>
        <taxon>Fungi</taxon>
        <taxon>Dikarya</taxon>
        <taxon>Ascomycota</taxon>
        <taxon>Saccharomycotina</taxon>
        <taxon>Pichiomycetes</taxon>
        <taxon>Pichiales</taxon>
        <taxon>Pichiaceae</taxon>
        <taxon>Brettanomyces</taxon>
    </lineage>
</organism>
<feature type="coiled-coil region" evidence="1">
    <location>
        <begin position="62"/>
        <end position="89"/>
    </location>
</feature>
<evidence type="ECO:0000313" key="3">
    <source>
        <dbReference type="Proteomes" id="UP000663131"/>
    </source>
</evidence>
<dbReference type="EMBL" id="CP063133">
    <property type="protein sequence ID" value="QOU18906.1"/>
    <property type="molecule type" value="Genomic_DNA"/>
</dbReference>
<accession>A0A871R1E4</accession>
<dbReference type="OrthoDB" id="3993603at2759"/>
<name>A0A871R1E4_DEKBR</name>
<proteinExistence type="predicted"/>
<dbReference type="Proteomes" id="UP000663131">
    <property type="component" value="Chromosome 5"/>
</dbReference>
<gene>
    <name evidence="2" type="ORF">BRETT_004127</name>
</gene>
<dbReference type="AlphaFoldDB" id="A0A871R1E4"/>
<reference evidence="2" key="2">
    <citation type="journal article" name="BMC Genomics">
        <title>New genome assemblies reveal patterns of domestication and adaptation across Brettanomyces (Dekkera) species.</title>
        <authorList>
            <person name="Roach M.J."/>
            <person name="Borneman A.R."/>
        </authorList>
    </citation>
    <scope>NUCLEOTIDE SEQUENCE</scope>
    <source>
        <strain evidence="2">UCD 2041</strain>
    </source>
</reference>
<protein>
    <submittedName>
        <fullName evidence="2">Uncharacterized protein</fullName>
    </submittedName>
</protein>
<keyword evidence="1" id="KW-0175">Coiled coil</keyword>
<evidence type="ECO:0000313" key="2">
    <source>
        <dbReference type="EMBL" id="QOU18906.1"/>
    </source>
</evidence>
<reference evidence="2" key="1">
    <citation type="submission" date="2020-10" db="EMBL/GenBank/DDBJ databases">
        <authorList>
            <person name="Palmer J.M."/>
        </authorList>
    </citation>
    <scope>NUCLEOTIDE SEQUENCE</scope>
    <source>
        <strain evidence="2">UCD 2041</strain>
    </source>
</reference>
<dbReference type="RefSeq" id="XP_041135399.1">
    <property type="nucleotide sequence ID" value="XM_041282623.1"/>
</dbReference>
<sequence>MDMINSPKHKEFKSRIPTFVGRIKRKTPIANVPTQTLKSSFGKDNIYSEYVDVLDAYMNQDILSERRQLRKLRSQVELAKVQLESINEDKCEYQRKKRKLELSIKEGNEIYNKLDEIFRSRNLALSKEIQDNRQQFEQKKKEITSRFSEKLDDFKSQCEKLVAASTVDEETESNRNRRLDALNRECTQLTEKLKQTKDVLALKLANIRKELDLKLLKQDEGDESLSRLQSESAALKAQIEQTKLEVDSHKKELEAAETKFRCLQDDISKLKPFTGSIEVELKNLKKEESQLDSDIELITAGNKKLEGGLYKDMENRFSLATKRLRDSESIAFRLKREIEKYQDYIPLYVMASDSSYCVKNANFIPEASNIIPCIIAHLDDLEAGISHAILLFNIEDPEGTWKVLSKFLSTLGAENISSFSDSQFGEVMASVESTFKNGTNLTFNKNGKVVKASVIFLSLQLQNNIVQALNNVYLRLSTLTVVKVTSGSEKAVVERLLEYRKAEKQAVYAYRNECP</sequence>
<evidence type="ECO:0000256" key="1">
    <source>
        <dbReference type="SAM" id="Coils"/>
    </source>
</evidence>
<dbReference type="GeneID" id="64576050"/>